<sequence length="200" mass="21021">MVIPLFERPFLFLRHGETETNATDRVTGWMDLPLTARGRDQAQAAAERLAALPGPLRPASLWCSPLRRARDTAQPVAGALGLAPHLLAGLKERGWGALEGGPRSALVRDETPPGGEGPETFHARVAAALAEIDGPPPVLIVAHSGVARVLHALIGGDAPYLRPGNGQILLWAPQPRGGWQAQPVDGIGPPRFCHGSVAPG</sequence>
<evidence type="ECO:0000313" key="4">
    <source>
        <dbReference type="Proteomes" id="UP000295142"/>
    </source>
</evidence>
<protein>
    <submittedName>
        <fullName evidence="3">Putative phosphoglycerate mutase</fullName>
    </submittedName>
</protein>
<feature type="binding site" evidence="2">
    <location>
        <begin position="14"/>
        <end position="21"/>
    </location>
    <ligand>
        <name>substrate</name>
    </ligand>
</feature>
<dbReference type="Proteomes" id="UP000295142">
    <property type="component" value="Unassembled WGS sequence"/>
</dbReference>
<dbReference type="EMBL" id="SLWW01000001">
    <property type="protein sequence ID" value="TCO74165.1"/>
    <property type="molecule type" value="Genomic_DNA"/>
</dbReference>
<dbReference type="InterPro" id="IPR029033">
    <property type="entry name" value="His_PPase_superfam"/>
</dbReference>
<gene>
    <name evidence="3" type="ORF">EV655_101326</name>
</gene>
<dbReference type="PANTHER" id="PTHR48100:SF44">
    <property type="entry name" value="PHOSPHATASE C1620.13-RELATED"/>
    <property type="match status" value="1"/>
</dbReference>
<feature type="active site" description="Tele-phosphohistidine intermediate" evidence="1">
    <location>
        <position position="15"/>
    </location>
</feature>
<dbReference type="AlphaFoldDB" id="A0A4R2L4V1"/>
<reference evidence="3 4" key="1">
    <citation type="submission" date="2019-03" db="EMBL/GenBank/DDBJ databases">
        <title>Genomic Encyclopedia of Type Strains, Phase IV (KMG-IV): sequencing the most valuable type-strain genomes for metagenomic binning, comparative biology and taxonomic classification.</title>
        <authorList>
            <person name="Goeker M."/>
        </authorList>
    </citation>
    <scope>NUCLEOTIDE SEQUENCE [LARGE SCALE GENOMIC DNA]</scope>
    <source>
        <strain evidence="3 4">DSM 4868</strain>
    </source>
</reference>
<dbReference type="SMART" id="SM00855">
    <property type="entry name" value="PGAM"/>
    <property type="match status" value="1"/>
</dbReference>
<dbReference type="GO" id="GO:0016791">
    <property type="term" value="F:phosphatase activity"/>
    <property type="evidence" value="ECO:0007669"/>
    <property type="project" value="TreeGrafter"/>
</dbReference>
<comment type="caution">
    <text evidence="3">The sequence shown here is derived from an EMBL/GenBank/DDBJ whole genome shotgun (WGS) entry which is preliminary data.</text>
</comment>
<feature type="binding site" evidence="2">
    <location>
        <position position="68"/>
    </location>
    <ligand>
        <name>substrate</name>
    </ligand>
</feature>
<proteinExistence type="predicted"/>
<feature type="binding site" evidence="2">
    <location>
        <begin position="27"/>
        <end position="28"/>
    </location>
    <ligand>
        <name>substrate</name>
    </ligand>
</feature>
<dbReference type="PANTHER" id="PTHR48100">
    <property type="entry name" value="BROAD-SPECIFICITY PHOSPHATASE YOR283W-RELATED"/>
    <property type="match status" value="1"/>
</dbReference>
<organism evidence="3 4">
    <name type="scientific">Rhodovulum euryhalinum</name>
    <dbReference type="NCBI Taxonomy" id="35805"/>
    <lineage>
        <taxon>Bacteria</taxon>
        <taxon>Pseudomonadati</taxon>
        <taxon>Pseudomonadota</taxon>
        <taxon>Alphaproteobacteria</taxon>
        <taxon>Rhodobacterales</taxon>
        <taxon>Paracoccaceae</taxon>
        <taxon>Rhodovulum</taxon>
    </lineage>
</organism>
<dbReference type="Gene3D" id="3.40.50.1240">
    <property type="entry name" value="Phosphoglycerate mutase-like"/>
    <property type="match status" value="1"/>
</dbReference>
<feature type="active site" description="Proton donor/acceptor" evidence="1">
    <location>
        <position position="92"/>
    </location>
</feature>
<dbReference type="SUPFAM" id="SSF53254">
    <property type="entry name" value="Phosphoglycerate mutase-like"/>
    <property type="match status" value="1"/>
</dbReference>
<keyword evidence="4" id="KW-1185">Reference proteome</keyword>
<dbReference type="CDD" id="cd07067">
    <property type="entry name" value="HP_PGM_like"/>
    <property type="match status" value="1"/>
</dbReference>
<evidence type="ECO:0000313" key="3">
    <source>
        <dbReference type="EMBL" id="TCO74165.1"/>
    </source>
</evidence>
<evidence type="ECO:0000256" key="2">
    <source>
        <dbReference type="PIRSR" id="PIRSR613078-2"/>
    </source>
</evidence>
<evidence type="ECO:0000256" key="1">
    <source>
        <dbReference type="PIRSR" id="PIRSR613078-1"/>
    </source>
</evidence>
<dbReference type="InterPro" id="IPR050275">
    <property type="entry name" value="PGM_Phosphatase"/>
</dbReference>
<dbReference type="GO" id="GO:0005829">
    <property type="term" value="C:cytosol"/>
    <property type="evidence" value="ECO:0007669"/>
    <property type="project" value="TreeGrafter"/>
</dbReference>
<dbReference type="Pfam" id="PF00300">
    <property type="entry name" value="His_Phos_1"/>
    <property type="match status" value="1"/>
</dbReference>
<name>A0A4R2L4V1_9RHOB</name>
<accession>A0A4R2L4V1</accession>
<dbReference type="InterPro" id="IPR013078">
    <property type="entry name" value="His_Pase_superF_clade-1"/>
</dbReference>